<gene>
    <name evidence="4" type="ORF">Agub_g107</name>
</gene>
<keyword evidence="5" id="KW-1185">Reference proteome</keyword>
<name>A0AAD3DD72_9CHLO</name>
<dbReference type="InterPro" id="IPR013761">
    <property type="entry name" value="SAM/pointed_sf"/>
</dbReference>
<evidence type="ECO:0000313" key="5">
    <source>
        <dbReference type="Proteomes" id="UP001054857"/>
    </source>
</evidence>
<feature type="domain" description="SAM" evidence="3">
    <location>
        <begin position="8"/>
        <end position="52"/>
    </location>
</feature>
<evidence type="ECO:0000256" key="2">
    <source>
        <dbReference type="SAM" id="MobiDB-lite"/>
    </source>
</evidence>
<feature type="region of interest" description="Disordered" evidence="2">
    <location>
        <begin position="668"/>
        <end position="702"/>
    </location>
</feature>
<dbReference type="EMBL" id="BMAR01000001">
    <property type="protein sequence ID" value="GFR39641.1"/>
    <property type="molecule type" value="Genomic_DNA"/>
</dbReference>
<dbReference type="Pfam" id="PF00536">
    <property type="entry name" value="SAM_1"/>
    <property type="match status" value="1"/>
</dbReference>
<feature type="coiled-coil region" evidence="1">
    <location>
        <begin position="605"/>
        <end position="632"/>
    </location>
</feature>
<feature type="compositionally biased region" description="Polar residues" evidence="2">
    <location>
        <begin position="392"/>
        <end position="401"/>
    </location>
</feature>
<keyword evidence="1" id="KW-0175">Coiled coil</keyword>
<feature type="region of interest" description="Disordered" evidence="2">
    <location>
        <begin position="732"/>
        <end position="776"/>
    </location>
</feature>
<feature type="region of interest" description="Disordered" evidence="2">
    <location>
        <begin position="82"/>
        <end position="155"/>
    </location>
</feature>
<dbReference type="SUPFAM" id="SSF47769">
    <property type="entry name" value="SAM/Pointed domain"/>
    <property type="match status" value="1"/>
</dbReference>
<sequence length="776" mass="80084">MEICSNGANMQGLRAWLQFLRIEKYYEQLHAMGLDARSLAQLSDADLAALGLPLGPRKKIRLNAGLMMQCDDGNIAIKVGTQQGRQAESPAADHPGATAGNNVPVLDPLGDGTTLSRLPRPPTTAGRPVSSQPPFPRQQPEQQQVDRQGPQHSRALPAAATITSLPLQGPAVHTGQPSPHSAAGCQAAAVRSSCGPLAYPHHIDPPRPLPPQHSRPRPSASAALNTTDCCGTRPLLASSSSTAQDTGHAREPPPPGAVSGCVQAAAAGRPGKLPPSHPPASNPEITAGGKIEDSRSRPSSCMGASNADCSSAAARTMSEAERIALAVLYPPCGAPGKHPGACTAAPPGVEAAGRKVGDLVAKVAPPNGSYQLQGGLGLGGYRSRVLKRTRSWDGSTRQDTGSGYAERTDSVIRPQEQQAQLEPSRRQLSCQVAAAGWRGPGLYAAAASPLPVDCSFRPIRQAAAQALQQQHQAVATAAESPRAHGEPEVIASAQQQPSTVATARPAASDPCGTSLLDDPRNYETPELLEQLLYDDDAAPGAAIAATANAPAGSVRTGDAANTVPSGATDLAAMGGSGRGTGEVYDEPGAATAAGTRGPADSTVSREQRLARLQALREEVAATERLLVSLRRMVAEEEAALNAGNGSNRGSGRGALPAAMGEAAALPMQGSASGAVRLPQPEPHMQRRNHVQQQGPQQRLQQQQRLGQQTPLAAMGQTMGALAAVGGARGGRHGGWADPGMAPVLEQRNGGRGEGDCPDDVDEQPTQQWDSGVLTVF</sequence>
<dbReference type="Proteomes" id="UP001054857">
    <property type="component" value="Unassembled WGS sequence"/>
</dbReference>
<feature type="region of interest" description="Disordered" evidence="2">
    <location>
        <begin position="196"/>
        <end position="307"/>
    </location>
</feature>
<feature type="compositionally biased region" description="Polar residues" evidence="2">
    <location>
        <begin position="492"/>
        <end position="501"/>
    </location>
</feature>
<feature type="compositionally biased region" description="Low complexity" evidence="2">
    <location>
        <begin position="691"/>
        <end position="702"/>
    </location>
</feature>
<feature type="compositionally biased region" description="Pro residues" evidence="2">
    <location>
        <begin position="272"/>
        <end position="281"/>
    </location>
</feature>
<comment type="caution">
    <text evidence="4">The sequence shown here is derived from an EMBL/GenBank/DDBJ whole genome shotgun (WGS) entry which is preliminary data.</text>
</comment>
<evidence type="ECO:0000259" key="3">
    <source>
        <dbReference type="PROSITE" id="PS50105"/>
    </source>
</evidence>
<dbReference type="PROSITE" id="PS50105">
    <property type="entry name" value="SAM_DOMAIN"/>
    <property type="match status" value="1"/>
</dbReference>
<evidence type="ECO:0000313" key="4">
    <source>
        <dbReference type="EMBL" id="GFR39641.1"/>
    </source>
</evidence>
<proteinExistence type="predicted"/>
<feature type="compositionally biased region" description="Low complexity" evidence="2">
    <location>
        <begin position="138"/>
        <end position="151"/>
    </location>
</feature>
<dbReference type="Gene3D" id="1.10.150.50">
    <property type="entry name" value="Transcription Factor, Ets-1"/>
    <property type="match status" value="1"/>
</dbReference>
<protein>
    <recommendedName>
        <fullName evidence="3">SAM domain-containing protein</fullName>
    </recommendedName>
</protein>
<feature type="compositionally biased region" description="Low complexity" evidence="2">
    <location>
        <begin position="587"/>
        <end position="599"/>
    </location>
</feature>
<feature type="compositionally biased region" description="Polar residues" evidence="2">
    <location>
        <begin position="297"/>
        <end position="307"/>
    </location>
</feature>
<feature type="region of interest" description="Disordered" evidence="2">
    <location>
        <begin position="492"/>
        <end position="520"/>
    </location>
</feature>
<dbReference type="AlphaFoldDB" id="A0AAD3DD72"/>
<evidence type="ECO:0000256" key="1">
    <source>
        <dbReference type="SAM" id="Coils"/>
    </source>
</evidence>
<feature type="region of interest" description="Disordered" evidence="2">
    <location>
        <begin position="548"/>
        <end position="605"/>
    </location>
</feature>
<organism evidence="4 5">
    <name type="scientific">Astrephomene gubernaculifera</name>
    <dbReference type="NCBI Taxonomy" id="47775"/>
    <lineage>
        <taxon>Eukaryota</taxon>
        <taxon>Viridiplantae</taxon>
        <taxon>Chlorophyta</taxon>
        <taxon>core chlorophytes</taxon>
        <taxon>Chlorophyceae</taxon>
        <taxon>CS clade</taxon>
        <taxon>Chlamydomonadales</taxon>
        <taxon>Astrephomenaceae</taxon>
        <taxon>Astrephomene</taxon>
    </lineage>
</organism>
<reference evidence="4 5" key="1">
    <citation type="journal article" date="2021" name="Sci. Rep.">
        <title>Genome sequencing of the multicellular alga Astrephomene provides insights into convergent evolution of germ-soma differentiation.</title>
        <authorList>
            <person name="Yamashita S."/>
            <person name="Yamamoto K."/>
            <person name="Matsuzaki R."/>
            <person name="Suzuki S."/>
            <person name="Yamaguchi H."/>
            <person name="Hirooka S."/>
            <person name="Minakuchi Y."/>
            <person name="Miyagishima S."/>
            <person name="Kawachi M."/>
            <person name="Toyoda A."/>
            <person name="Nozaki H."/>
        </authorList>
    </citation>
    <scope>NUCLEOTIDE SEQUENCE [LARGE SCALE GENOMIC DNA]</scope>
    <source>
        <strain evidence="4 5">NIES-4017</strain>
    </source>
</reference>
<dbReference type="InterPro" id="IPR001660">
    <property type="entry name" value="SAM"/>
</dbReference>
<feature type="region of interest" description="Disordered" evidence="2">
    <location>
        <begin position="389"/>
        <end position="424"/>
    </location>
</feature>
<feature type="compositionally biased region" description="Polar residues" evidence="2">
    <location>
        <begin position="415"/>
        <end position="424"/>
    </location>
</feature>
<accession>A0AAD3DD72</accession>